<feature type="compositionally biased region" description="Low complexity" evidence="4">
    <location>
        <begin position="27"/>
        <end position="46"/>
    </location>
</feature>
<feature type="region of interest" description="Disordered" evidence="4">
    <location>
        <begin position="27"/>
        <end position="94"/>
    </location>
</feature>
<dbReference type="PANTHER" id="PTHR10272:SF0">
    <property type="entry name" value="PLATELET-ACTIVATING FACTOR ACETYLHYDROLASE"/>
    <property type="match status" value="1"/>
</dbReference>
<evidence type="ECO:0000256" key="4">
    <source>
        <dbReference type="SAM" id="MobiDB-lite"/>
    </source>
</evidence>
<evidence type="ECO:0000256" key="1">
    <source>
        <dbReference type="ARBA" id="ARBA00022801"/>
    </source>
</evidence>
<keyword evidence="7" id="KW-1185">Reference proteome</keyword>
<organism evidence="6 7">
    <name type="scientific">Streptomyces zaomyceticus</name>
    <dbReference type="NCBI Taxonomy" id="68286"/>
    <lineage>
        <taxon>Bacteria</taxon>
        <taxon>Bacillati</taxon>
        <taxon>Actinomycetota</taxon>
        <taxon>Actinomycetes</taxon>
        <taxon>Kitasatosporales</taxon>
        <taxon>Streptomycetaceae</taxon>
        <taxon>Streptomyces</taxon>
    </lineage>
</organism>
<dbReference type="Gene3D" id="3.40.50.1820">
    <property type="entry name" value="alpha/beta hydrolase"/>
    <property type="match status" value="1"/>
</dbReference>
<feature type="signal peptide" evidence="5">
    <location>
        <begin position="1"/>
        <end position="31"/>
    </location>
</feature>
<evidence type="ECO:0000313" key="6">
    <source>
        <dbReference type="EMBL" id="WTR68186.1"/>
    </source>
</evidence>
<feature type="chain" id="PRO_5046960359" evidence="5">
    <location>
        <begin position="32"/>
        <end position="426"/>
    </location>
</feature>
<reference evidence="6 7" key="1">
    <citation type="submission" date="2022-10" db="EMBL/GenBank/DDBJ databases">
        <title>The complete genomes of actinobacterial strains from the NBC collection.</title>
        <authorList>
            <person name="Joergensen T.S."/>
            <person name="Alvarez Arevalo M."/>
            <person name="Sterndorff E.B."/>
            <person name="Faurdal D."/>
            <person name="Vuksanovic O."/>
            <person name="Mourched A.-S."/>
            <person name="Charusanti P."/>
            <person name="Shaw S."/>
            <person name="Blin K."/>
            <person name="Weber T."/>
        </authorList>
    </citation>
    <scope>NUCLEOTIDE SEQUENCE [LARGE SCALE GENOMIC DNA]</scope>
    <source>
        <strain evidence="6 7">NBC_00123</strain>
    </source>
</reference>
<sequence length="426" mass="44788">MIRFSRAASAALLACSLALPAALATAGPATASAPTGPDTTPASTASQTPQAPSSPLFASAWRSAPTTDGAPGDAPAVARAELPAPTGPYSVGSTVLPLVDRSRTDPWVPTADGRALMVTLHYPAARAGSGRPAPYATREEARLLAAQLGPGVSGDVLARTRTHSRTDARPAPGRRPLVLLSPGFSVSRWTLTHLAEDLASRGYVVASVDHAYESYGISLPGGRTLTCVACTALDEDGVPAGVVTTTRAADMRYVLDRLTGPRPVWKHADVIDARRIGMAGHSIGGASAAGTMVADRRVDAGINMDGSFWEDLPAEGLRGRPFMMLGTHDAMHLPGGTDTSWDRAWTALDGWKRWVTVAGSEHFTFSDGPVIARHFGLPQPELPTDRAVAVTRTYVAAFFDQHLRGLARPVLDGPSPANPEVHFQHR</sequence>
<name>A0ABZ1L3H5_9ACTN</name>
<keyword evidence="2" id="KW-0442">Lipid degradation</keyword>
<evidence type="ECO:0000313" key="7">
    <source>
        <dbReference type="Proteomes" id="UP001622594"/>
    </source>
</evidence>
<keyword evidence="1 6" id="KW-0378">Hydrolase</keyword>
<dbReference type="EMBL" id="CP108188">
    <property type="protein sequence ID" value="WTR68186.1"/>
    <property type="molecule type" value="Genomic_DNA"/>
</dbReference>
<dbReference type="SUPFAM" id="SSF53474">
    <property type="entry name" value="alpha/beta-Hydrolases"/>
    <property type="match status" value="1"/>
</dbReference>
<keyword evidence="5" id="KW-0732">Signal</keyword>
<evidence type="ECO:0000256" key="2">
    <source>
        <dbReference type="ARBA" id="ARBA00022963"/>
    </source>
</evidence>
<gene>
    <name evidence="6" type="ORF">OG814_02380</name>
</gene>
<dbReference type="RefSeq" id="WP_327166026.1">
    <property type="nucleotide sequence ID" value="NZ_CP108188.1"/>
</dbReference>
<evidence type="ECO:0000256" key="3">
    <source>
        <dbReference type="ARBA" id="ARBA00023098"/>
    </source>
</evidence>
<keyword evidence="3" id="KW-0443">Lipid metabolism</keyword>
<accession>A0ABZ1L3H5</accession>
<proteinExistence type="predicted"/>
<dbReference type="Pfam" id="PF03403">
    <property type="entry name" value="PAF-AH_p_II"/>
    <property type="match status" value="1"/>
</dbReference>
<protein>
    <submittedName>
        <fullName evidence="6">Alpha/beta hydrolase</fullName>
    </submittedName>
</protein>
<evidence type="ECO:0000256" key="5">
    <source>
        <dbReference type="SAM" id="SignalP"/>
    </source>
</evidence>
<dbReference type="GO" id="GO:0016787">
    <property type="term" value="F:hydrolase activity"/>
    <property type="evidence" value="ECO:0007669"/>
    <property type="project" value="UniProtKB-KW"/>
</dbReference>
<dbReference type="Proteomes" id="UP001622594">
    <property type="component" value="Chromosome"/>
</dbReference>
<dbReference type="InterPro" id="IPR029058">
    <property type="entry name" value="AB_hydrolase_fold"/>
</dbReference>
<dbReference type="PANTHER" id="PTHR10272">
    <property type="entry name" value="PLATELET-ACTIVATING FACTOR ACETYLHYDROLASE"/>
    <property type="match status" value="1"/>
</dbReference>